<dbReference type="CDD" id="cd06171">
    <property type="entry name" value="Sigma70_r4"/>
    <property type="match status" value="1"/>
</dbReference>
<dbReference type="PANTHER" id="PTHR30603:SF59">
    <property type="entry name" value="RNA POLYMERASE PRINCIPAL SIGMA FACTOR HRDA"/>
    <property type="match status" value="1"/>
</dbReference>
<dbReference type="InterPro" id="IPR013325">
    <property type="entry name" value="RNA_pol_sigma_r2"/>
</dbReference>
<dbReference type="InterPro" id="IPR007627">
    <property type="entry name" value="RNA_pol_sigma70_r2"/>
</dbReference>
<dbReference type="PANTHER" id="PTHR30603">
    <property type="entry name" value="RNA POLYMERASE SIGMA FACTOR RPO"/>
    <property type="match status" value="1"/>
</dbReference>
<dbReference type="RefSeq" id="WP_253754157.1">
    <property type="nucleotide sequence ID" value="NZ_BAABKA010000091.1"/>
</dbReference>
<evidence type="ECO:0000259" key="7">
    <source>
        <dbReference type="PROSITE" id="PS00716"/>
    </source>
</evidence>
<dbReference type="GO" id="GO:0006352">
    <property type="term" value="P:DNA-templated transcription initiation"/>
    <property type="evidence" value="ECO:0007669"/>
    <property type="project" value="InterPro"/>
</dbReference>
<dbReference type="Gene3D" id="1.10.10.10">
    <property type="entry name" value="Winged helix-like DNA-binding domain superfamily/Winged helix DNA-binding domain"/>
    <property type="match status" value="2"/>
</dbReference>
<feature type="domain" description="RNA polymerase sigma-70" evidence="7">
    <location>
        <begin position="279"/>
        <end position="305"/>
    </location>
</feature>
<dbReference type="EMBL" id="JAMZEB010000002">
    <property type="protein sequence ID" value="MCP2362952.1"/>
    <property type="molecule type" value="Genomic_DNA"/>
</dbReference>
<sequence>MSVTTTDSVEGYLKQIGRIRLLDARQEVALGERVEAGLLAQERLDREDDLSAQGRADLSAQERADLSAQERADLEWIAADGRLARDQMIEANLRLVVSIAKRRAGHGLPLLDLIQEGNLGLMRAVEKFDHRLGLKFSTYATWWIKQAIGRALADQSRTIRLPAHVVEDLNRVVRARATMLRELGREATARELAAELGLTPEKVEQLLRHDRVPVSLHTPLGDDSAELGDLLADDAPGPAAEVAASCLRRDVRAALATLTEREAAVLIQRYGLADDTPRTLDEIGRTFGVTRERIRQIEAKGMQKLRRPACSRALADLLA</sequence>
<comment type="caution">
    <text evidence="8">The sequence shown here is derived from an EMBL/GenBank/DDBJ whole genome shotgun (WGS) entry which is preliminary data.</text>
</comment>
<dbReference type="Proteomes" id="UP001139648">
    <property type="component" value="Unassembled WGS sequence"/>
</dbReference>
<dbReference type="SUPFAM" id="SSF88659">
    <property type="entry name" value="Sigma3 and sigma4 domains of RNA polymerase sigma factors"/>
    <property type="match status" value="2"/>
</dbReference>
<dbReference type="PROSITE" id="PS00715">
    <property type="entry name" value="SIGMA70_1"/>
    <property type="match status" value="1"/>
</dbReference>
<evidence type="ECO:0000256" key="1">
    <source>
        <dbReference type="ARBA" id="ARBA00023015"/>
    </source>
</evidence>
<dbReference type="FunFam" id="1.10.601.10:FF:000001">
    <property type="entry name" value="RNA polymerase sigma factor SigA"/>
    <property type="match status" value="1"/>
</dbReference>
<dbReference type="InterPro" id="IPR007630">
    <property type="entry name" value="RNA_pol_sigma70_r4"/>
</dbReference>
<evidence type="ECO:0000256" key="3">
    <source>
        <dbReference type="ARBA" id="ARBA00023125"/>
    </source>
</evidence>
<evidence type="ECO:0000259" key="6">
    <source>
        <dbReference type="PROSITE" id="PS00715"/>
    </source>
</evidence>
<dbReference type="Pfam" id="PF04539">
    <property type="entry name" value="Sigma70_r3"/>
    <property type="match status" value="1"/>
</dbReference>
<dbReference type="InterPro" id="IPR050239">
    <property type="entry name" value="Sigma-70_RNA_pol_init_factors"/>
</dbReference>
<dbReference type="GO" id="GO:0016987">
    <property type="term" value="F:sigma factor activity"/>
    <property type="evidence" value="ECO:0007669"/>
    <property type="project" value="UniProtKB-KW"/>
</dbReference>
<keyword evidence="3 5" id="KW-0238">DNA-binding</keyword>
<dbReference type="Pfam" id="PF00140">
    <property type="entry name" value="Sigma70_r1_2"/>
    <property type="match status" value="1"/>
</dbReference>
<organism evidence="8 9">
    <name type="scientific">Nonomuraea thailandensis</name>
    <dbReference type="NCBI Taxonomy" id="1188745"/>
    <lineage>
        <taxon>Bacteria</taxon>
        <taxon>Bacillati</taxon>
        <taxon>Actinomycetota</taxon>
        <taxon>Actinomycetes</taxon>
        <taxon>Streptosporangiales</taxon>
        <taxon>Streptosporangiaceae</taxon>
        <taxon>Nonomuraea</taxon>
    </lineage>
</organism>
<gene>
    <name evidence="8" type="ORF">HD597_009972</name>
</gene>
<keyword evidence="9" id="KW-1185">Reference proteome</keyword>
<dbReference type="Gene3D" id="1.20.120.1810">
    <property type="match status" value="1"/>
</dbReference>
<keyword evidence="1 5" id="KW-0805">Transcription regulation</keyword>
<comment type="function">
    <text evidence="5">Sigma factors are initiation factors that promote the attachment of RNA polymerase to specific initiation sites and are then released.</text>
</comment>
<dbReference type="AlphaFoldDB" id="A0A9X2GSA6"/>
<protein>
    <recommendedName>
        <fullName evidence="5">RNA polymerase sigma factor</fullName>
    </recommendedName>
</protein>
<evidence type="ECO:0000256" key="5">
    <source>
        <dbReference type="RuleBase" id="RU362124"/>
    </source>
</evidence>
<reference evidence="8" key="1">
    <citation type="submission" date="2022-06" db="EMBL/GenBank/DDBJ databases">
        <title>Sequencing the genomes of 1000 actinobacteria strains.</title>
        <authorList>
            <person name="Klenk H.-P."/>
        </authorList>
    </citation>
    <scope>NUCLEOTIDE SEQUENCE</scope>
    <source>
        <strain evidence="8">DSM 46694</strain>
    </source>
</reference>
<accession>A0A9X2GSA6</accession>
<comment type="similarity">
    <text evidence="5">Belongs to the sigma-70 factor family.</text>
</comment>
<feature type="domain" description="RNA polymerase sigma-70" evidence="6">
    <location>
        <begin position="112"/>
        <end position="125"/>
    </location>
</feature>
<dbReference type="InterPro" id="IPR000943">
    <property type="entry name" value="RNA_pol_sigma70"/>
</dbReference>
<evidence type="ECO:0000256" key="2">
    <source>
        <dbReference type="ARBA" id="ARBA00023082"/>
    </source>
</evidence>
<dbReference type="InterPro" id="IPR009042">
    <property type="entry name" value="RNA_pol_sigma70_r1_2"/>
</dbReference>
<dbReference type="InterPro" id="IPR013324">
    <property type="entry name" value="RNA_pol_sigma_r3/r4-like"/>
</dbReference>
<dbReference type="Pfam" id="PF04545">
    <property type="entry name" value="Sigma70_r4"/>
    <property type="match status" value="1"/>
</dbReference>
<evidence type="ECO:0000256" key="4">
    <source>
        <dbReference type="ARBA" id="ARBA00023163"/>
    </source>
</evidence>
<dbReference type="PRINTS" id="PR00046">
    <property type="entry name" value="SIGMA70FCT"/>
</dbReference>
<name>A0A9X2GSA6_9ACTN</name>
<dbReference type="InterPro" id="IPR007624">
    <property type="entry name" value="RNA_pol_sigma70_r3"/>
</dbReference>
<dbReference type="SUPFAM" id="SSF88946">
    <property type="entry name" value="Sigma2 domain of RNA polymerase sigma factors"/>
    <property type="match status" value="1"/>
</dbReference>
<proteinExistence type="inferred from homology"/>
<dbReference type="GO" id="GO:0003677">
    <property type="term" value="F:DNA binding"/>
    <property type="evidence" value="ECO:0007669"/>
    <property type="project" value="UniProtKB-KW"/>
</dbReference>
<evidence type="ECO:0000313" key="8">
    <source>
        <dbReference type="EMBL" id="MCP2362952.1"/>
    </source>
</evidence>
<dbReference type="PROSITE" id="PS00716">
    <property type="entry name" value="SIGMA70_2"/>
    <property type="match status" value="1"/>
</dbReference>
<dbReference type="InterPro" id="IPR014284">
    <property type="entry name" value="RNA_pol_sigma-70_dom"/>
</dbReference>
<keyword evidence="4 5" id="KW-0804">Transcription</keyword>
<evidence type="ECO:0000313" key="9">
    <source>
        <dbReference type="Proteomes" id="UP001139648"/>
    </source>
</evidence>
<dbReference type="Pfam" id="PF04542">
    <property type="entry name" value="Sigma70_r2"/>
    <property type="match status" value="1"/>
</dbReference>
<dbReference type="InterPro" id="IPR036388">
    <property type="entry name" value="WH-like_DNA-bd_sf"/>
</dbReference>
<keyword evidence="2 5" id="KW-0731">Sigma factor</keyword>
<dbReference type="NCBIfam" id="TIGR02937">
    <property type="entry name" value="sigma70-ECF"/>
    <property type="match status" value="1"/>
</dbReference>